<evidence type="ECO:0000313" key="2">
    <source>
        <dbReference type="Proteomes" id="UP000324222"/>
    </source>
</evidence>
<sequence>MRHFLTSPNTHFLPLSHSHLFTCSPVYLVNISTSKVQEVFSGYLLPERPAVREPLPRVRKRFLHSDRGQDWNLCAWRLLSCFRTDVMPRYARHATRGCL</sequence>
<accession>A0A5B7HU74</accession>
<keyword evidence="2" id="KW-1185">Reference proteome</keyword>
<protein>
    <submittedName>
        <fullName evidence="1">Uncharacterized protein</fullName>
    </submittedName>
</protein>
<proteinExistence type="predicted"/>
<comment type="caution">
    <text evidence="1">The sequence shown here is derived from an EMBL/GenBank/DDBJ whole genome shotgun (WGS) entry which is preliminary data.</text>
</comment>
<reference evidence="1 2" key="1">
    <citation type="submission" date="2019-05" db="EMBL/GenBank/DDBJ databases">
        <title>Another draft genome of Portunus trituberculatus and its Hox gene families provides insights of decapod evolution.</title>
        <authorList>
            <person name="Jeong J.-H."/>
            <person name="Song I."/>
            <person name="Kim S."/>
            <person name="Choi T."/>
            <person name="Kim D."/>
            <person name="Ryu S."/>
            <person name="Kim W."/>
        </authorList>
    </citation>
    <scope>NUCLEOTIDE SEQUENCE [LARGE SCALE GENOMIC DNA]</scope>
    <source>
        <tissue evidence="1">Muscle</tissue>
    </source>
</reference>
<gene>
    <name evidence="1" type="ORF">E2C01_070987</name>
</gene>
<dbReference type="AlphaFoldDB" id="A0A5B7HU74"/>
<organism evidence="1 2">
    <name type="scientific">Portunus trituberculatus</name>
    <name type="common">Swimming crab</name>
    <name type="synonym">Neptunus trituberculatus</name>
    <dbReference type="NCBI Taxonomy" id="210409"/>
    <lineage>
        <taxon>Eukaryota</taxon>
        <taxon>Metazoa</taxon>
        <taxon>Ecdysozoa</taxon>
        <taxon>Arthropoda</taxon>
        <taxon>Crustacea</taxon>
        <taxon>Multicrustacea</taxon>
        <taxon>Malacostraca</taxon>
        <taxon>Eumalacostraca</taxon>
        <taxon>Eucarida</taxon>
        <taxon>Decapoda</taxon>
        <taxon>Pleocyemata</taxon>
        <taxon>Brachyura</taxon>
        <taxon>Eubrachyura</taxon>
        <taxon>Portunoidea</taxon>
        <taxon>Portunidae</taxon>
        <taxon>Portuninae</taxon>
        <taxon>Portunus</taxon>
    </lineage>
</organism>
<dbReference type="Proteomes" id="UP000324222">
    <property type="component" value="Unassembled WGS sequence"/>
</dbReference>
<name>A0A5B7HU74_PORTR</name>
<evidence type="ECO:0000313" key="1">
    <source>
        <dbReference type="EMBL" id="MPC76571.1"/>
    </source>
</evidence>
<dbReference type="EMBL" id="VSRR010043648">
    <property type="protein sequence ID" value="MPC76571.1"/>
    <property type="molecule type" value="Genomic_DNA"/>
</dbReference>